<dbReference type="InterPro" id="IPR003660">
    <property type="entry name" value="HAMP_dom"/>
</dbReference>
<gene>
    <name evidence="14" type="ORF">HNR42_000946</name>
</gene>
<evidence type="ECO:0000256" key="10">
    <source>
        <dbReference type="ARBA" id="ARBA00023136"/>
    </source>
</evidence>
<dbReference type="Pfam" id="PF00672">
    <property type="entry name" value="HAMP"/>
    <property type="match status" value="1"/>
</dbReference>
<sequence length="380" mass="41774">MRRGFFQRIGTWLVLSMMVVAVVGPIATFTINSLIIRYQFERLPPELRQRLEERRLSRERRGDPAPNNFASALERSTLFAALGSTALGLTLAFLLSRRLARPYELVGAAARRIAQGELGARVPEDLPYVGGEAATLVHDFNRMAQTLEASEAERRRLMADIAHDLRTPLSILQARLDGFMDGVLPLNMDEVKRLSQQTTLLTRLVEDVRVLSLADAGRLTVDLDQVNLGALVEDMVSSFEDRAAAKRIELNFLGEVDLPPVYADADRVAQIISNLLDNAIRYTPGGGRIDCRAEWVEDSPGVCLSVSDTGIGIAPEALPHIFDRFYREHSARSQASGGSGLGLAIVKALTELHGGRVRARNLEEGGARFEVWLPPGQAPS</sequence>
<dbReference type="InterPro" id="IPR036097">
    <property type="entry name" value="HisK_dim/P_sf"/>
</dbReference>
<evidence type="ECO:0000256" key="11">
    <source>
        <dbReference type="SAM" id="Phobius"/>
    </source>
</evidence>
<protein>
    <recommendedName>
        <fullName evidence="3">histidine kinase</fullName>
        <ecNumber evidence="3">2.7.13.3</ecNumber>
    </recommendedName>
</protein>
<evidence type="ECO:0000256" key="8">
    <source>
        <dbReference type="ARBA" id="ARBA00022989"/>
    </source>
</evidence>
<dbReference type="RefSeq" id="WP_183985067.1">
    <property type="nucleotide sequence ID" value="NZ_JACHHG010000003.1"/>
</dbReference>
<reference evidence="14 15" key="1">
    <citation type="submission" date="2020-08" db="EMBL/GenBank/DDBJ databases">
        <title>Genomic Encyclopedia of Type Strains, Phase IV (KMG-IV): sequencing the most valuable type-strain genomes for metagenomic binning, comparative biology and taxonomic classification.</title>
        <authorList>
            <person name="Goeker M."/>
        </authorList>
    </citation>
    <scope>NUCLEOTIDE SEQUENCE [LARGE SCALE GENOMIC DNA]</scope>
    <source>
        <strain evidence="14 15">DSM 21458</strain>
    </source>
</reference>
<dbReference type="InterPro" id="IPR004358">
    <property type="entry name" value="Sig_transdc_His_kin-like_C"/>
</dbReference>
<dbReference type="AlphaFoldDB" id="A0A841HZ90"/>
<evidence type="ECO:0000256" key="5">
    <source>
        <dbReference type="ARBA" id="ARBA00022679"/>
    </source>
</evidence>
<dbReference type="EC" id="2.7.13.3" evidence="3"/>
<dbReference type="Gene3D" id="6.10.340.10">
    <property type="match status" value="1"/>
</dbReference>
<dbReference type="InterPro" id="IPR036890">
    <property type="entry name" value="HATPase_C_sf"/>
</dbReference>
<dbReference type="GO" id="GO:0005886">
    <property type="term" value="C:plasma membrane"/>
    <property type="evidence" value="ECO:0007669"/>
    <property type="project" value="TreeGrafter"/>
</dbReference>
<keyword evidence="10 11" id="KW-0472">Membrane</keyword>
<evidence type="ECO:0000256" key="9">
    <source>
        <dbReference type="ARBA" id="ARBA00023012"/>
    </source>
</evidence>
<name>A0A841HZ90_9DEIO</name>
<evidence type="ECO:0000259" key="13">
    <source>
        <dbReference type="PROSITE" id="PS50885"/>
    </source>
</evidence>
<evidence type="ECO:0000256" key="2">
    <source>
        <dbReference type="ARBA" id="ARBA00004370"/>
    </source>
</evidence>
<evidence type="ECO:0000256" key="6">
    <source>
        <dbReference type="ARBA" id="ARBA00022692"/>
    </source>
</evidence>
<dbReference type="Pfam" id="PF02518">
    <property type="entry name" value="HATPase_c"/>
    <property type="match status" value="1"/>
</dbReference>
<proteinExistence type="predicted"/>
<dbReference type="InterPro" id="IPR003594">
    <property type="entry name" value="HATPase_dom"/>
</dbReference>
<dbReference type="Gene3D" id="3.30.565.10">
    <property type="entry name" value="Histidine kinase-like ATPase, C-terminal domain"/>
    <property type="match status" value="1"/>
</dbReference>
<dbReference type="FunFam" id="3.30.565.10:FF:000006">
    <property type="entry name" value="Sensor histidine kinase WalK"/>
    <property type="match status" value="1"/>
</dbReference>
<dbReference type="Pfam" id="PF00512">
    <property type="entry name" value="HisKA"/>
    <property type="match status" value="1"/>
</dbReference>
<organism evidence="14 15">
    <name type="scientific">Deinobacterium chartae</name>
    <dbReference type="NCBI Taxonomy" id="521158"/>
    <lineage>
        <taxon>Bacteria</taxon>
        <taxon>Thermotogati</taxon>
        <taxon>Deinococcota</taxon>
        <taxon>Deinococci</taxon>
        <taxon>Deinococcales</taxon>
        <taxon>Deinococcaceae</taxon>
        <taxon>Deinobacterium</taxon>
    </lineage>
</organism>
<dbReference type="CDD" id="cd00082">
    <property type="entry name" value="HisKA"/>
    <property type="match status" value="1"/>
</dbReference>
<keyword evidence="15" id="KW-1185">Reference proteome</keyword>
<evidence type="ECO:0000256" key="4">
    <source>
        <dbReference type="ARBA" id="ARBA00022553"/>
    </source>
</evidence>
<dbReference type="EMBL" id="JACHHG010000003">
    <property type="protein sequence ID" value="MBB6097529.1"/>
    <property type="molecule type" value="Genomic_DNA"/>
</dbReference>
<keyword evidence="5" id="KW-0808">Transferase</keyword>
<dbReference type="InterPro" id="IPR003661">
    <property type="entry name" value="HisK_dim/P_dom"/>
</dbReference>
<feature type="domain" description="HAMP" evidence="13">
    <location>
        <begin position="97"/>
        <end position="152"/>
    </location>
</feature>
<keyword evidence="4" id="KW-0597">Phosphoprotein</keyword>
<keyword evidence="8 11" id="KW-1133">Transmembrane helix</keyword>
<keyword evidence="9" id="KW-0902">Two-component regulatory system</keyword>
<dbReference type="SUPFAM" id="SSF47384">
    <property type="entry name" value="Homodimeric domain of signal transducing histidine kinase"/>
    <property type="match status" value="1"/>
</dbReference>
<dbReference type="SMART" id="SM00388">
    <property type="entry name" value="HisKA"/>
    <property type="match status" value="1"/>
</dbReference>
<dbReference type="PROSITE" id="PS50885">
    <property type="entry name" value="HAMP"/>
    <property type="match status" value="1"/>
</dbReference>
<comment type="catalytic activity">
    <reaction evidence="1">
        <text>ATP + protein L-histidine = ADP + protein N-phospho-L-histidine.</text>
        <dbReference type="EC" id="2.7.13.3"/>
    </reaction>
</comment>
<dbReference type="PRINTS" id="PR00344">
    <property type="entry name" value="BCTRLSENSOR"/>
</dbReference>
<dbReference type="InterPro" id="IPR050428">
    <property type="entry name" value="TCS_sensor_his_kinase"/>
</dbReference>
<keyword evidence="6 11" id="KW-0812">Transmembrane</keyword>
<dbReference type="CDD" id="cd00075">
    <property type="entry name" value="HATPase"/>
    <property type="match status" value="1"/>
</dbReference>
<evidence type="ECO:0000313" key="14">
    <source>
        <dbReference type="EMBL" id="MBB6097529.1"/>
    </source>
</evidence>
<dbReference type="PANTHER" id="PTHR45436:SF5">
    <property type="entry name" value="SENSOR HISTIDINE KINASE TRCS"/>
    <property type="match status" value="1"/>
</dbReference>
<comment type="caution">
    <text evidence="14">The sequence shown here is derived from an EMBL/GenBank/DDBJ whole genome shotgun (WGS) entry which is preliminary data.</text>
</comment>
<dbReference type="Proteomes" id="UP000569951">
    <property type="component" value="Unassembled WGS sequence"/>
</dbReference>
<evidence type="ECO:0000256" key="3">
    <source>
        <dbReference type="ARBA" id="ARBA00012438"/>
    </source>
</evidence>
<dbReference type="Gene3D" id="1.10.287.130">
    <property type="match status" value="1"/>
</dbReference>
<accession>A0A841HZ90</accession>
<feature type="transmembrane region" description="Helical" evidence="11">
    <location>
        <begin position="12"/>
        <end position="36"/>
    </location>
</feature>
<dbReference type="InterPro" id="IPR005467">
    <property type="entry name" value="His_kinase_dom"/>
</dbReference>
<dbReference type="SMART" id="SM00387">
    <property type="entry name" value="HATPase_c"/>
    <property type="match status" value="1"/>
</dbReference>
<dbReference type="PANTHER" id="PTHR45436">
    <property type="entry name" value="SENSOR HISTIDINE KINASE YKOH"/>
    <property type="match status" value="1"/>
</dbReference>
<dbReference type="GO" id="GO:0000155">
    <property type="term" value="F:phosphorelay sensor kinase activity"/>
    <property type="evidence" value="ECO:0007669"/>
    <property type="project" value="InterPro"/>
</dbReference>
<evidence type="ECO:0000256" key="1">
    <source>
        <dbReference type="ARBA" id="ARBA00000085"/>
    </source>
</evidence>
<dbReference type="PROSITE" id="PS50109">
    <property type="entry name" value="HIS_KIN"/>
    <property type="match status" value="1"/>
</dbReference>
<evidence type="ECO:0000259" key="12">
    <source>
        <dbReference type="PROSITE" id="PS50109"/>
    </source>
</evidence>
<dbReference type="SMART" id="SM00304">
    <property type="entry name" value="HAMP"/>
    <property type="match status" value="1"/>
</dbReference>
<evidence type="ECO:0000256" key="7">
    <source>
        <dbReference type="ARBA" id="ARBA00022777"/>
    </source>
</evidence>
<comment type="subcellular location">
    <subcellularLocation>
        <location evidence="2">Membrane</location>
    </subcellularLocation>
</comment>
<feature type="domain" description="Histidine kinase" evidence="12">
    <location>
        <begin position="160"/>
        <end position="377"/>
    </location>
</feature>
<evidence type="ECO:0000313" key="15">
    <source>
        <dbReference type="Proteomes" id="UP000569951"/>
    </source>
</evidence>
<dbReference type="SUPFAM" id="SSF55874">
    <property type="entry name" value="ATPase domain of HSP90 chaperone/DNA topoisomerase II/histidine kinase"/>
    <property type="match status" value="1"/>
</dbReference>
<dbReference type="CDD" id="cd06225">
    <property type="entry name" value="HAMP"/>
    <property type="match status" value="1"/>
</dbReference>
<keyword evidence="7 14" id="KW-0418">Kinase</keyword>